<name>A0A0S4KL01_BODSA</name>
<comment type="subcellular location">
    <subcellularLocation>
        <location evidence="1">Mitochondrion inner membrane</location>
    </subcellularLocation>
</comment>
<keyword evidence="4" id="KW-0378">Hydrolase</keyword>
<dbReference type="GO" id="GO:0006465">
    <property type="term" value="P:signal peptide processing"/>
    <property type="evidence" value="ECO:0007669"/>
    <property type="project" value="InterPro"/>
</dbReference>
<gene>
    <name evidence="8" type="ORF">BSAL_33485</name>
</gene>
<evidence type="ECO:0000256" key="1">
    <source>
        <dbReference type="ARBA" id="ARBA00004273"/>
    </source>
</evidence>
<dbReference type="GO" id="GO:0004252">
    <property type="term" value="F:serine-type endopeptidase activity"/>
    <property type="evidence" value="ECO:0007669"/>
    <property type="project" value="InterPro"/>
</dbReference>
<dbReference type="OrthoDB" id="308440at2759"/>
<keyword evidence="6" id="KW-0472">Membrane</keyword>
<evidence type="ECO:0000256" key="4">
    <source>
        <dbReference type="ARBA" id="ARBA00022801"/>
    </source>
</evidence>
<evidence type="ECO:0000313" key="9">
    <source>
        <dbReference type="Proteomes" id="UP000051952"/>
    </source>
</evidence>
<dbReference type="PANTHER" id="PTHR12383:SF16">
    <property type="entry name" value="MITOCHONDRIAL INNER MEMBRANE PROTEASE SUBUNIT 1"/>
    <property type="match status" value="1"/>
</dbReference>
<dbReference type="InterPro" id="IPR019756">
    <property type="entry name" value="Pept_S26A_signal_pept_1_Ser-AS"/>
</dbReference>
<evidence type="ECO:0000259" key="7">
    <source>
        <dbReference type="Pfam" id="PF10502"/>
    </source>
</evidence>
<reference evidence="9" key="1">
    <citation type="submission" date="2015-09" db="EMBL/GenBank/DDBJ databases">
        <authorList>
            <consortium name="Pathogen Informatics"/>
        </authorList>
    </citation>
    <scope>NUCLEOTIDE SEQUENCE [LARGE SCALE GENOMIC DNA]</scope>
    <source>
        <strain evidence="9">Lake Konstanz</strain>
    </source>
</reference>
<dbReference type="InterPro" id="IPR019533">
    <property type="entry name" value="Peptidase_S26"/>
</dbReference>
<sequence>MSWRWRDGLYLAVGGAIGWQLNVCSRVEGVSMMPTLSPQDRLLHVPYSLWCRAQQIRHWGTGDVSPRSPQRAGCNDPCRQNVVCKRVHRIVTSTTEVDDVHQQLFQSNDTLPYYAVAHEYDEEPDVNSISQAELDDRIAKEHYTDQRPFRRTDWDACRKDDGISGPSKGWVWVEGDNAADSFDSRSVGFVPVDCIRDVVLGRLWPDPRSL</sequence>
<evidence type="ECO:0000313" key="8">
    <source>
        <dbReference type="EMBL" id="CUI15260.1"/>
    </source>
</evidence>
<dbReference type="CDD" id="cd06530">
    <property type="entry name" value="S26_SPase_I"/>
    <property type="match status" value="1"/>
</dbReference>
<dbReference type="GO" id="GO:0042720">
    <property type="term" value="C:mitochondrial inner membrane peptidase complex"/>
    <property type="evidence" value="ECO:0007669"/>
    <property type="project" value="TreeGrafter"/>
</dbReference>
<proteinExistence type="predicted"/>
<keyword evidence="9" id="KW-1185">Reference proteome</keyword>
<dbReference type="Gene3D" id="2.10.109.10">
    <property type="entry name" value="Umud Fragment, subunit A"/>
    <property type="match status" value="1"/>
</dbReference>
<dbReference type="EMBL" id="CYKH01001954">
    <property type="protein sequence ID" value="CUI15260.1"/>
    <property type="molecule type" value="Genomic_DNA"/>
</dbReference>
<dbReference type="PANTHER" id="PTHR12383">
    <property type="entry name" value="PROTEASE FAMILY S26 MITOCHONDRIAL INNER MEMBRANE PROTEASE-RELATED"/>
    <property type="match status" value="1"/>
</dbReference>
<keyword evidence="3" id="KW-0999">Mitochondrion inner membrane</keyword>
<dbReference type="PROSITE" id="PS00761">
    <property type="entry name" value="SPASE_I_3"/>
    <property type="match status" value="1"/>
</dbReference>
<dbReference type="InterPro" id="IPR052064">
    <property type="entry name" value="Mito_IMP1_subunit"/>
</dbReference>
<feature type="domain" description="Peptidase S26" evidence="7">
    <location>
        <begin position="25"/>
        <end position="196"/>
    </location>
</feature>
<dbReference type="VEuPathDB" id="TriTrypDB:BSAL_33485"/>
<dbReference type="Pfam" id="PF10502">
    <property type="entry name" value="Peptidase_S26"/>
    <property type="match status" value="1"/>
</dbReference>
<dbReference type="InterPro" id="IPR019758">
    <property type="entry name" value="Pept_S26A_signal_pept_1_CS"/>
</dbReference>
<keyword evidence="2" id="KW-0645">Protease</keyword>
<dbReference type="AlphaFoldDB" id="A0A0S4KL01"/>
<evidence type="ECO:0000256" key="3">
    <source>
        <dbReference type="ARBA" id="ARBA00022792"/>
    </source>
</evidence>
<keyword evidence="5" id="KW-0496">Mitochondrion</keyword>
<evidence type="ECO:0000256" key="2">
    <source>
        <dbReference type="ARBA" id="ARBA00022670"/>
    </source>
</evidence>
<dbReference type="PROSITE" id="PS00501">
    <property type="entry name" value="SPASE_I_1"/>
    <property type="match status" value="1"/>
</dbReference>
<dbReference type="SUPFAM" id="SSF51306">
    <property type="entry name" value="LexA/Signal peptidase"/>
    <property type="match status" value="1"/>
</dbReference>
<accession>A0A0S4KL01</accession>
<organism evidence="8 9">
    <name type="scientific">Bodo saltans</name>
    <name type="common">Flagellated protozoan</name>
    <dbReference type="NCBI Taxonomy" id="75058"/>
    <lineage>
        <taxon>Eukaryota</taxon>
        <taxon>Discoba</taxon>
        <taxon>Euglenozoa</taxon>
        <taxon>Kinetoplastea</taxon>
        <taxon>Metakinetoplastina</taxon>
        <taxon>Eubodonida</taxon>
        <taxon>Bodonidae</taxon>
        <taxon>Bodo</taxon>
    </lineage>
</organism>
<dbReference type="OMA" id="CDVSCAV"/>
<protein>
    <submittedName>
        <fullName evidence="8">Mitochondrial inner membrane signal peptidase, putative</fullName>
    </submittedName>
</protein>
<dbReference type="Proteomes" id="UP000051952">
    <property type="component" value="Unassembled WGS sequence"/>
</dbReference>
<evidence type="ECO:0000256" key="6">
    <source>
        <dbReference type="ARBA" id="ARBA00023136"/>
    </source>
</evidence>
<evidence type="ECO:0000256" key="5">
    <source>
        <dbReference type="ARBA" id="ARBA00023128"/>
    </source>
</evidence>
<dbReference type="InterPro" id="IPR036286">
    <property type="entry name" value="LexA/Signal_pep-like_sf"/>
</dbReference>
<dbReference type="GO" id="GO:0006627">
    <property type="term" value="P:protein processing involved in protein targeting to mitochondrion"/>
    <property type="evidence" value="ECO:0007669"/>
    <property type="project" value="TreeGrafter"/>
</dbReference>